<dbReference type="CDD" id="cd06260">
    <property type="entry name" value="DUF820-like"/>
    <property type="match status" value="1"/>
</dbReference>
<dbReference type="Proteomes" id="UP000003781">
    <property type="component" value="Unassembled WGS sequence"/>
</dbReference>
<feature type="domain" description="Putative restriction endonuclease" evidence="1">
    <location>
        <begin position="29"/>
        <end position="194"/>
    </location>
</feature>
<dbReference type="OrthoDB" id="5768410at2"/>
<gene>
    <name evidence="2" type="ORF">CY0110_03904</name>
</gene>
<reference evidence="2 3" key="1">
    <citation type="submission" date="2007-03" db="EMBL/GenBank/DDBJ databases">
        <authorList>
            <person name="Stal L."/>
            <person name="Ferriera S."/>
            <person name="Johnson J."/>
            <person name="Kravitz S."/>
            <person name="Beeson K."/>
            <person name="Sutton G."/>
            <person name="Rogers Y.-H."/>
            <person name="Friedman R."/>
            <person name="Frazier M."/>
            <person name="Venter J.C."/>
        </authorList>
    </citation>
    <scope>NUCLEOTIDE SEQUENCE [LARGE SCALE GENOMIC DNA]</scope>
    <source>
        <strain evidence="2 3">CCY0110</strain>
    </source>
</reference>
<name>A3IKJ4_9CHRO</name>
<dbReference type="InterPro" id="IPR011335">
    <property type="entry name" value="Restrct_endonuc-II-like"/>
</dbReference>
<evidence type="ECO:0000259" key="1">
    <source>
        <dbReference type="Pfam" id="PF05685"/>
    </source>
</evidence>
<keyword evidence="3" id="KW-1185">Reference proteome</keyword>
<dbReference type="Gene3D" id="3.90.1570.10">
    <property type="entry name" value="tt1808, chain A"/>
    <property type="match status" value="1"/>
</dbReference>
<sequence>MSATIPFVTPINQISLEPGSQVTITNISWQDFETILQELGENRSARLSYSQGILEVMVPLPEHERPKELISDIVKILLKISKKKYEPFGSTTFKKEGIAGVEPDACFYIKNYQQMISRRRLQSGDPPPDLAIECDVTSKTNLEAYQAIQVPELWVYDSGKLKIYLLENGQYIQSEISPTFPNINLTQIIPDAVERSWQVGSFQALEELETIITENLD</sequence>
<protein>
    <recommendedName>
        <fullName evidence="1">Putative restriction endonuclease domain-containing protein</fullName>
    </recommendedName>
</protein>
<proteinExistence type="predicted"/>
<comment type="caution">
    <text evidence="2">The sequence shown here is derived from an EMBL/GenBank/DDBJ whole genome shotgun (WGS) entry which is preliminary data.</text>
</comment>
<dbReference type="Pfam" id="PF05685">
    <property type="entry name" value="Uma2"/>
    <property type="match status" value="1"/>
</dbReference>
<dbReference type="PANTHER" id="PTHR47152:SF1">
    <property type="entry name" value="SLL1186 PROTEIN"/>
    <property type="match status" value="1"/>
</dbReference>
<accession>A3IKJ4</accession>
<dbReference type="AlphaFoldDB" id="A3IKJ4"/>
<dbReference type="PANTHER" id="PTHR47152">
    <property type="entry name" value="SLR2084 PROTEIN-RELATED"/>
    <property type="match status" value="1"/>
</dbReference>
<evidence type="ECO:0000313" key="2">
    <source>
        <dbReference type="EMBL" id="EAZ93183.1"/>
    </source>
</evidence>
<dbReference type="EMBL" id="AAXW01000003">
    <property type="protein sequence ID" value="EAZ93183.1"/>
    <property type="molecule type" value="Genomic_DNA"/>
</dbReference>
<organism evidence="2 3">
    <name type="scientific">Crocosphaera chwakensis CCY0110</name>
    <dbReference type="NCBI Taxonomy" id="391612"/>
    <lineage>
        <taxon>Bacteria</taxon>
        <taxon>Bacillati</taxon>
        <taxon>Cyanobacteriota</taxon>
        <taxon>Cyanophyceae</taxon>
        <taxon>Oscillatoriophycideae</taxon>
        <taxon>Chroococcales</taxon>
        <taxon>Aphanothecaceae</taxon>
        <taxon>Crocosphaera</taxon>
        <taxon>Crocosphaera chwakensis</taxon>
    </lineage>
</organism>
<dbReference type="InterPro" id="IPR012296">
    <property type="entry name" value="Nuclease_put_TT1808"/>
</dbReference>
<dbReference type="RefSeq" id="WP_008273852.1">
    <property type="nucleotide sequence ID" value="NZ_AAXW01000003.1"/>
</dbReference>
<dbReference type="InterPro" id="IPR008538">
    <property type="entry name" value="Uma2"/>
</dbReference>
<evidence type="ECO:0000313" key="3">
    <source>
        <dbReference type="Proteomes" id="UP000003781"/>
    </source>
</evidence>
<dbReference type="eggNOG" id="COG4636">
    <property type="taxonomic scope" value="Bacteria"/>
</dbReference>
<dbReference type="SUPFAM" id="SSF52980">
    <property type="entry name" value="Restriction endonuclease-like"/>
    <property type="match status" value="1"/>
</dbReference>